<dbReference type="EMBL" id="GAIX01012201">
    <property type="protein sequence ID" value="JAA80359.1"/>
    <property type="molecule type" value="Transcribed_RNA"/>
</dbReference>
<reference evidence="1" key="1">
    <citation type="journal article" date="2013" name="BMC Genomics">
        <title>Unscrambling butterfly oogenesis.</title>
        <authorList>
            <person name="Carter J.M."/>
            <person name="Baker S.C."/>
            <person name="Pink R."/>
            <person name="Carter D.R."/>
            <person name="Collins A."/>
            <person name="Tomlin J."/>
            <person name="Gibbs M."/>
            <person name="Breuker C.J."/>
        </authorList>
    </citation>
    <scope>NUCLEOTIDE SEQUENCE</scope>
    <source>
        <tissue evidence="1">Ovary</tissue>
    </source>
</reference>
<dbReference type="AlphaFoldDB" id="S4NTJ1"/>
<name>S4NTJ1_9NEOP</name>
<reference evidence="1" key="2">
    <citation type="submission" date="2013-05" db="EMBL/GenBank/DDBJ databases">
        <authorList>
            <person name="Carter J.-M."/>
            <person name="Baker S.C."/>
            <person name="Pink R."/>
            <person name="Carter D.R.F."/>
            <person name="Collins A."/>
            <person name="Tomlin J."/>
            <person name="Gibbs M."/>
            <person name="Breuker C.J."/>
        </authorList>
    </citation>
    <scope>NUCLEOTIDE SEQUENCE</scope>
    <source>
        <tissue evidence="1">Ovary</tissue>
    </source>
</reference>
<proteinExistence type="predicted"/>
<sequence length="67" mass="7356">MLRLPWSQRAYTCLRDIKQRLPLVTRAGSLLAQRISLAVQCGNAASVLGTITRGYDITVTVISLVLL</sequence>
<protein>
    <submittedName>
        <fullName evidence="1">Uncharacterized protein</fullName>
    </submittedName>
</protein>
<organism evidence="1">
    <name type="scientific">Pararge aegeria</name>
    <name type="common">speckled wood butterfly</name>
    <dbReference type="NCBI Taxonomy" id="116150"/>
    <lineage>
        <taxon>Eukaryota</taxon>
        <taxon>Metazoa</taxon>
        <taxon>Ecdysozoa</taxon>
        <taxon>Arthropoda</taxon>
        <taxon>Hexapoda</taxon>
        <taxon>Insecta</taxon>
        <taxon>Pterygota</taxon>
        <taxon>Neoptera</taxon>
        <taxon>Endopterygota</taxon>
        <taxon>Lepidoptera</taxon>
        <taxon>Glossata</taxon>
        <taxon>Ditrysia</taxon>
        <taxon>Papilionoidea</taxon>
        <taxon>Nymphalidae</taxon>
        <taxon>Satyrinae</taxon>
        <taxon>Satyrini</taxon>
        <taxon>Parargina</taxon>
        <taxon>Pararge</taxon>
    </lineage>
</organism>
<evidence type="ECO:0000313" key="1">
    <source>
        <dbReference type="EMBL" id="JAA80359.1"/>
    </source>
</evidence>
<accession>S4NTJ1</accession>